<sequence>MSAQLADAVLRRFDSLERERTPWVPVWKELAEYMLPRKNGRSMDGVTAALPGDERIYDSTPLNALELLASALGGLLTSPCQPWFELRARPGLEAGESPQVRAFLADARERMARAFNDDDTGFQAHIHELYLDVALLGTGVMYVESDPQTVVRFASRPLGEVRVAESARGMVDTVFRKYELTVRQAVAEWGEACSSELVARLAEHPDDSVEIVHAVFPRRDRDPGGVGVAHFPWACVYLEAQTRHVLEESGYLEMPFMVPRWAKASGDVYGRGPGLTALSDVRVLNAMSRTALMAAEKMSDPPLMVPDDGFLGPVRSGPGGLSYYRAGSPDRIEPLPVRCDLHAAETMMAQRREAIRRIFLNDQLRTEDGPAMSATEAVIRQGERLRVLGPVLGRLQTELLGPLVQRVFMVMLRAGALPPLPQGLSATDICVRHSSVVGRAQREYEAQGLARVMEYVTPLAGADESVMDNFDTDRVARHAADLFGVPVDLLRSQQDVAAMRHDRRQQSEQERSAAIIDRLAGLAHTLSQTKTDGPNALTELAGLLAAVVPDSGAQEPQEENHAGDG</sequence>
<dbReference type="RefSeq" id="WP_151150746.1">
    <property type="nucleotide sequence ID" value="NZ_WAIE01000003.1"/>
</dbReference>
<dbReference type="EMBL" id="WAIE01000003">
    <property type="protein sequence ID" value="KAB1441653.1"/>
    <property type="molecule type" value="Genomic_DNA"/>
</dbReference>
<reference evidence="4 5" key="1">
    <citation type="journal article" date="2017" name="Int. J. Syst. Evol. Microbiol.">
        <title>Desulfovibrio senegalensis sp. nov., a mesophilic sulfate reducer isolated from marine sediment.</title>
        <authorList>
            <person name="Thioye A."/>
            <person name="Gam Z.B.A."/>
            <person name="Mbengue M."/>
            <person name="Cayol J.L."/>
            <person name="Joseph-Bartoli M."/>
            <person name="Toure-Kane C."/>
            <person name="Labat M."/>
        </authorList>
    </citation>
    <scope>NUCLEOTIDE SEQUENCE [LARGE SCALE GENOMIC DNA]</scope>
    <source>
        <strain evidence="4 5">DSM 101509</strain>
    </source>
</reference>
<keyword evidence="3" id="KW-0231">Viral genome packaging</keyword>
<comment type="caution">
    <text evidence="4">The sequence shown here is derived from an EMBL/GenBank/DDBJ whole genome shotgun (WGS) entry which is preliminary data.</text>
</comment>
<protein>
    <submittedName>
        <fullName evidence="4">Head-tail adaptor</fullName>
    </submittedName>
</protein>
<accession>A0A6N6N3K2</accession>
<dbReference type="InterPro" id="IPR020991">
    <property type="entry name" value="Connector_podovirus"/>
</dbReference>
<dbReference type="Proteomes" id="UP000438699">
    <property type="component" value="Unassembled WGS sequence"/>
</dbReference>
<evidence type="ECO:0000256" key="1">
    <source>
        <dbReference type="ARBA" id="ARBA00004328"/>
    </source>
</evidence>
<dbReference type="AlphaFoldDB" id="A0A6N6N3K2"/>
<evidence type="ECO:0000256" key="2">
    <source>
        <dbReference type="ARBA" id="ARBA00022612"/>
    </source>
</evidence>
<keyword evidence="2" id="KW-1188">Viral release from host cell</keyword>
<evidence type="ECO:0000256" key="3">
    <source>
        <dbReference type="ARBA" id="ARBA00023219"/>
    </source>
</evidence>
<proteinExistence type="predicted"/>
<dbReference type="OrthoDB" id="1666403at2"/>
<dbReference type="Pfam" id="PF12236">
    <property type="entry name" value="Head-tail_con"/>
    <property type="match status" value="1"/>
</dbReference>
<keyword evidence="5" id="KW-1185">Reference proteome</keyword>
<gene>
    <name evidence="4" type="ORF">F8A88_08615</name>
</gene>
<name>A0A6N6N3K2_9BACT</name>
<comment type="subcellular location">
    <subcellularLocation>
        <location evidence="1">Virion</location>
    </subcellularLocation>
</comment>
<evidence type="ECO:0000313" key="4">
    <source>
        <dbReference type="EMBL" id="KAB1441653.1"/>
    </source>
</evidence>
<evidence type="ECO:0000313" key="5">
    <source>
        <dbReference type="Proteomes" id="UP000438699"/>
    </source>
</evidence>
<organism evidence="4 5">
    <name type="scientific">Pseudodesulfovibrio senegalensis</name>
    <dbReference type="NCBI Taxonomy" id="1721087"/>
    <lineage>
        <taxon>Bacteria</taxon>
        <taxon>Pseudomonadati</taxon>
        <taxon>Thermodesulfobacteriota</taxon>
        <taxon>Desulfovibrionia</taxon>
        <taxon>Desulfovibrionales</taxon>
        <taxon>Desulfovibrionaceae</taxon>
    </lineage>
</organism>